<reference evidence="2 3" key="1">
    <citation type="submission" date="2018-08" db="EMBL/GenBank/DDBJ databases">
        <title>A genome reference for cultivated species of the human gut microbiota.</title>
        <authorList>
            <person name="Zou Y."/>
            <person name="Xue W."/>
            <person name="Luo G."/>
        </authorList>
    </citation>
    <scope>NUCLEOTIDE SEQUENCE [LARGE SCALE GENOMIC DNA]</scope>
    <source>
        <strain evidence="2 3">AF34-33</strain>
    </source>
</reference>
<name>A0A415QI58_9BACT</name>
<accession>A0A415QI58</accession>
<dbReference type="Proteomes" id="UP000286038">
    <property type="component" value="Unassembled WGS sequence"/>
</dbReference>
<evidence type="ECO:0000313" key="3">
    <source>
        <dbReference type="Proteomes" id="UP000286038"/>
    </source>
</evidence>
<evidence type="ECO:0000313" key="2">
    <source>
        <dbReference type="EMBL" id="RHM43009.1"/>
    </source>
</evidence>
<dbReference type="SUPFAM" id="SSF52266">
    <property type="entry name" value="SGNH hydrolase"/>
    <property type="match status" value="1"/>
</dbReference>
<dbReference type="GO" id="GO:0016788">
    <property type="term" value="F:hydrolase activity, acting on ester bonds"/>
    <property type="evidence" value="ECO:0007669"/>
    <property type="project" value="UniProtKB-ARBA"/>
</dbReference>
<keyword evidence="1" id="KW-1133">Transmembrane helix</keyword>
<dbReference type="Gene3D" id="3.40.50.1110">
    <property type="entry name" value="SGNH hydrolase"/>
    <property type="match status" value="1"/>
</dbReference>
<evidence type="ECO:0000256" key="1">
    <source>
        <dbReference type="SAM" id="Phobius"/>
    </source>
</evidence>
<sequence>MEDNLFISNFNIMNKLLRLFVFNVLIIILIIGGVDFLGGKINRILQFAVCEKFPYNIGSKTYYTINKTNEDIIIIGSSRASHHYISRLITDSTKFSTYNCGQDGHFFVFSNCVINTLLDRYSPKYIIWEIDDNCLASTSSEQAINDLYPYYDLEYCKNVIDGMGIKQKMKMKSKLYRYNSTLDCLIFPFLKAQNFDHGYVPIENLGYKYPTIRNDLYESKINSDKVEMLRNTLVNCIEHNTKIIITSSPKFIIDNIKNTVQYRTLAQVCDDYDIPFIDLSDIDIFLKDSTYFKDNVHMNDKGAKKYMEYFIPELKKAMNK</sequence>
<gene>
    <name evidence="2" type="ORF">DWZ68_10250</name>
</gene>
<dbReference type="InterPro" id="IPR036514">
    <property type="entry name" value="SGNH_hydro_sf"/>
</dbReference>
<organism evidence="2 3">
    <name type="scientific">Butyricimonas virosa</name>
    <dbReference type="NCBI Taxonomy" id="544645"/>
    <lineage>
        <taxon>Bacteria</taxon>
        <taxon>Pseudomonadati</taxon>
        <taxon>Bacteroidota</taxon>
        <taxon>Bacteroidia</taxon>
        <taxon>Bacteroidales</taxon>
        <taxon>Odoribacteraceae</taxon>
        <taxon>Butyricimonas</taxon>
    </lineage>
</organism>
<dbReference type="EMBL" id="QRPV01000010">
    <property type="protein sequence ID" value="RHM43009.1"/>
    <property type="molecule type" value="Genomic_DNA"/>
</dbReference>
<evidence type="ECO:0008006" key="4">
    <source>
        <dbReference type="Google" id="ProtNLM"/>
    </source>
</evidence>
<keyword evidence="1" id="KW-0812">Transmembrane</keyword>
<feature type="transmembrane region" description="Helical" evidence="1">
    <location>
        <begin position="20"/>
        <end position="38"/>
    </location>
</feature>
<dbReference type="AlphaFoldDB" id="A0A415QI58"/>
<keyword evidence="1" id="KW-0472">Membrane</keyword>
<proteinExistence type="predicted"/>
<comment type="caution">
    <text evidence="2">The sequence shown here is derived from an EMBL/GenBank/DDBJ whole genome shotgun (WGS) entry which is preliminary data.</text>
</comment>
<protein>
    <recommendedName>
        <fullName evidence="4">SGNH/GDSL hydrolase family protein</fullName>
    </recommendedName>
</protein>